<evidence type="ECO:0000256" key="3">
    <source>
        <dbReference type="ARBA" id="ARBA00023098"/>
    </source>
</evidence>
<evidence type="ECO:0000256" key="4">
    <source>
        <dbReference type="PROSITE-ProRule" id="PRU01161"/>
    </source>
</evidence>
<dbReference type="EMBL" id="JAUFPT010000013">
    <property type="protein sequence ID" value="MDN3570026.1"/>
    <property type="molecule type" value="Genomic_DNA"/>
</dbReference>
<dbReference type="RefSeq" id="WP_238290445.1">
    <property type="nucleotide sequence ID" value="NZ_BPQS01000023.1"/>
</dbReference>
<accession>A0ABT8AKE5</accession>
<keyword evidence="3 4" id="KW-0443">Lipid metabolism</keyword>
<evidence type="ECO:0000256" key="1">
    <source>
        <dbReference type="ARBA" id="ARBA00022801"/>
    </source>
</evidence>
<feature type="active site" description="Proton acceptor" evidence="4">
    <location>
        <position position="217"/>
    </location>
</feature>
<evidence type="ECO:0000259" key="5">
    <source>
        <dbReference type="PROSITE" id="PS51635"/>
    </source>
</evidence>
<dbReference type="PROSITE" id="PS51635">
    <property type="entry name" value="PNPLA"/>
    <property type="match status" value="1"/>
</dbReference>
<organism evidence="6 7">
    <name type="scientific">Methylobacterium longum</name>
    <dbReference type="NCBI Taxonomy" id="767694"/>
    <lineage>
        <taxon>Bacteria</taxon>
        <taxon>Pseudomonadati</taxon>
        <taxon>Pseudomonadota</taxon>
        <taxon>Alphaproteobacteria</taxon>
        <taxon>Hyphomicrobiales</taxon>
        <taxon>Methylobacteriaceae</taxon>
        <taxon>Methylobacterium</taxon>
    </lineage>
</organism>
<dbReference type="InterPro" id="IPR002641">
    <property type="entry name" value="PNPLA_dom"/>
</dbReference>
<proteinExistence type="predicted"/>
<gene>
    <name evidence="6" type="ORF">QWZ18_05220</name>
</gene>
<keyword evidence="2 4" id="KW-0442">Lipid degradation</keyword>
<feature type="short sequence motif" description="GXSXG" evidence="4">
    <location>
        <begin position="53"/>
        <end position="57"/>
    </location>
</feature>
<reference evidence="7" key="1">
    <citation type="journal article" date="2019" name="Int. J. Syst. Evol. Microbiol.">
        <title>The Global Catalogue of Microorganisms (GCM) 10K type strain sequencing project: providing services to taxonomists for standard genome sequencing and annotation.</title>
        <authorList>
            <consortium name="The Broad Institute Genomics Platform"/>
            <consortium name="The Broad Institute Genome Sequencing Center for Infectious Disease"/>
            <person name="Wu L."/>
            <person name="Ma J."/>
        </authorList>
    </citation>
    <scope>NUCLEOTIDE SEQUENCE [LARGE SCALE GENOMIC DNA]</scope>
    <source>
        <strain evidence="7">CECT 7806</strain>
    </source>
</reference>
<dbReference type="SUPFAM" id="SSF52151">
    <property type="entry name" value="FabD/lysophospholipase-like"/>
    <property type="match status" value="1"/>
</dbReference>
<feature type="short sequence motif" description="DGA/G" evidence="4">
    <location>
        <begin position="217"/>
        <end position="219"/>
    </location>
</feature>
<feature type="short sequence motif" description="GXGXXG" evidence="4">
    <location>
        <begin position="17"/>
        <end position="22"/>
    </location>
</feature>
<feature type="active site" description="Nucleophile" evidence="4">
    <location>
        <position position="55"/>
    </location>
</feature>
<dbReference type="Gene3D" id="3.40.1090.10">
    <property type="entry name" value="Cytosolic phospholipase A2 catalytic domain"/>
    <property type="match status" value="1"/>
</dbReference>
<dbReference type="InterPro" id="IPR050301">
    <property type="entry name" value="NTE"/>
</dbReference>
<protein>
    <submittedName>
        <fullName evidence="6">Patatin-like phospholipase family protein</fullName>
    </submittedName>
</protein>
<evidence type="ECO:0000313" key="7">
    <source>
        <dbReference type="Proteomes" id="UP001244297"/>
    </source>
</evidence>
<dbReference type="InterPro" id="IPR016035">
    <property type="entry name" value="Acyl_Trfase/lysoPLipase"/>
</dbReference>
<sequence>MADPGHRRIEIGLVLQGGGALGAYEWGAVTALIDRIEAARSEGHAVALRGVTGVSIGAITAACLVGSTSLADARRRLSGLWADLTLHVPPLTPPAVARDLALFGLPGFYGPRADVWDILAWTALYDTRPLLGTLNRHVDFEALNGSRTAFVVTAVDVETGRLTRFRNAAGACPPVRDAGSCRAEDRAVTIGPEHVLASGSLAPQFPWTIIDGRRYWDGGLVDNTPLGDAIDALSADPATERLLVVMNLYPLRANRPANMGQVLDRVHELSFGNRLRQDRAAAERVNGMLRTIDALAALAEAEGRPLPPALGAQVERFARLKLVDILDIDFQDHGPPGEAGFDDENGLRDFSARTVERRRAAGYALAEARLGPVFSGAPSDTAFRSRLMSE</sequence>
<dbReference type="PANTHER" id="PTHR14226">
    <property type="entry name" value="NEUROPATHY TARGET ESTERASE/SWISS CHEESE D.MELANOGASTER"/>
    <property type="match status" value="1"/>
</dbReference>
<dbReference type="PANTHER" id="PTHR14226:SF57">
    <property type="entry name" value="BLR7027 PROTEIN"/>
    <property type="match status" value="1"/>
</dbReference>
<dbReference type="Proteomes" id="UP001244297">
    <property type="component" value="Unassembled WGS sequence"/>
</dbReference>
<keyword evidence="7" id="KW-1185">Reference proteome</keyword>
<keyword evidence="1 4" id="KW-0378">Hydrolase</keyword>
<comment type="caution">
    <text evidence="6">The sequence shown here is derived from an EMBL/GenBank/DDBJ whole genome shotgun (WGS) entry which is preliminary data.</text>
</comment>
<feature type="domain" description="PNPLA" evidence="5">
    <location>
        <begin position="13"/>
        <end position="230"/>
    </location>
</feature>
<evidence type="ECO:0000313" key="6">
    <source>
        <dbReference type="EMBL" id="MDN3570026.1"/>
    </source>
</evidence>
<dbReference type="Pfam" id="PF01734">
    <property type="entry name" value="Patatin"/>
    <property type="match status" value="1"/>
</dbReference>
<name>A0ABT8AKE5_9HYPH</name>
<evidence type="ECO:0000256" key="2">
    <source>
        <dbReference type="ARBA" id="ARBA00022963"/>
    </source>
</evidence>